<feature type="compositionally biased region" description="Polar residues" evidence="1">
    <location>
        <begin position="113"/>
        <end position="122"/>
    </location>
</feature>
<protein>
    <submittedName>
        <fullName evidence="3">Uncharacterized protein</fullName>
    </submittedName>
</protein>
<organism evidence="3">
    <name type="scientific">marine metagenome</name>
    <dbReference type="NCBI Taxonomy" id="408172"/>
    <lineage>
        <taxon>unclassified sequences</taxon>
        <taxon>metagenomes</taxon>
        <taxon>ecological metagenomes</taxon>
    </lineage>
</organism>
<evidence type="ECO:0000256" key="2">
    <source>
        <dbReference type="SAM" id="Phobius"/>
    </source>
</evidence>
<name>A0A383D9Z4_9ZZZZ</name>
<keyword evidence="2" id="KW-0812">Transmembrane</keyword>
<feature type="region of interest" description="Disordered" evidence="1">
    <location>
        <begin position="63"/>
        <end position="122"/>
    </location>
</feature>
<feature type="compositionally biased region" description="Basic and acidic residues" evidence="1">
    <location>
        <begin position="73"/>
        <end position="86"/>
    </location>
</feature>
<proteinExistence type="predicted"/>
<accession>A0A383D9Z4</accession>
<dbReference type="AlphaFoldDB" id="A0A383D9Z4"/>
<evidence type="ECO:0000313" key="3">
    <source>
        <dbReference type="EMBL" id="SVE41130.1"/>
    </source>
</evidence>
<gene>
    <name evidence="3" type="ORF">METZ01_LOCUS493984</name>
</gene>
<keyword evidence="2" id="KW-1133">Transmembrane helix</keyword>
<feature type="transmembrane region" description="Helical" evidence="2">
    <location>
        <begin position="12"/>
        <end position="36"/>
    </location>
</feature>
<dbReference type="EMBL" id="UINC01215450">
    <property type="protein sequence ID" value="SVE41130.1"/>
    <property type="molecule type" value="Genomic_DNA"/>
</dbReference>
<sequence length="122" mass="13255">MNNTITHVDSRVGIAALAVTLAVHIAVAAGIIWGGWMETHSLGFNPKPREVLITVDMSDTFPAQPNTAVIPAEQKEEKKTELENPKKIQNPNILVPVNPESTTPDPPKKTTPFYSNANTKMA</sequence>
<reference evidence="3" key="1">
    <citation type="submission" date="2018-05" db="EMBL/GenBank/DDBJ databases">
        <authorList>
            <person name="Lanie J.A."/>
            <person name="Ng W.-L."/>
            <person name="Kazmierczak K.M."/>
            <person name="Andrzejewski T.M."/>
            <person name="Davidsen T.M."/>
            <person name="Wayne K.J."/>
            <person name="Tettelin H."/>
            <person name="Glass J.I."/>
            <person name="Rusch D."/>
            <person name="Podicherti R."/>
            <person name="Tsui H.-C.T."/>
            <person name="Winkler M.E."/>
        </authorList>
    </citation>
    <scope>NUCLEOTIDE SEQUENCE</scope>
</reference>
<feature type="non-terminal residue" evidence="3">
    <location>
        <position position="122"/>
    </location>
</feature>
<evidence type="ECO:0000256" key="1">
    <source>
        <dbReference type="SAM" id="MobiDB-lite"/>
    </source>
</evidence>
<keyword evidence="2" id="KW-0472">Membrane</keyword>